<gene>
    <name evidence="1" type="ORF">HaLaN_11353</name>
</gene>
<protein>
    <submittedName>
        <fullName evidence="1">Uncharacterized protein</fullName>
    </submittedName>
</protein>
<evidence type="ECO:0000313" key="1">
    <source>
        <dbReference type="EMBL" id="GFH15174.1"/>
    </source>
</evidence>
<dbReference type="AlphaFoldDB" id="A0A699Z8K2"/>
<proteinExistence type="predicted"/>
<dbReference type="Proteomes" id="UP000485058">
    <property type="component" value="Unassembled WGS sequence"/>
</dbReference>
<sequence length="93" mass="9607">MSDLPTRVPSRVRLDSVEMWPGPLPPPSGARPGCLSQPVVLVAHDRAGAGCGCRGRARVSHEGEGLHPGGRGEAGRVTLALVACCFQLLLATA</sequence>
<keyword evidence="2" id="KW-1185">Reference proteome</keyword>
<accession>A0A699Z8K2</accession>
<evidence type="ECO:0000313" key="2">
    <source>
        <dbReference type="Proteomes" id="UP000485058"/>
    </source>
</evidence>
<name>A0A699Z8K2_HAELA</name>
<comment type="caution">
    <text evidence="1">The sequence shown here is derived from an EMBL/GenBank/DDBJ whole genome shotgun (WGS) entry which is preliminary data.</text>
</comment>
<reference evidence="1 2" key="1">
    <citation type="submission" date="2020-02" db="EMBL/GenBank/DDBJ databases">
        <title>Draft genome sequence of Haematococcus lacustris strain NIES-144.</title>
        <authorList>
            <person name="Morimoto D."/>
            <person name="Nakagawa S."/>
            <person name="Yoshida T."/>
            <person name="Sawayama S."/>
        </authorList>
    </citation>
    <scope>NUCLEOTIDE SEQUENCE [LARGE SCALE GENOMIC DNA]</scope>
    <source>
        <strain evidence="1 2">NIES-144</strain>
    </source>
</reference>
<organism evidence="1 2">
    <name type="scientific">Haematococcus lacustris</name>
    <name type="common">Green alga</name>
    <name type="synonym">Haematococcus pluvialis</name>
    <dbReference type="NCBI Taxonomy" id="44745"/>
    <lineage>
        <taxon>Eukaryota</taxon>
        <taxon>Viridiplantae</taxon>
        <taxon>Chlorophyta</taxon>
        <taxon>core chlorophytes</taxon>
        <taxon>Chlorophyceae</taxon>
        <taxon>CS clade</taxon>
        <taxon>Chlamydomonadales</taxon>
        <taxon>Haematococcaceae</taxon>
        <taxon>Haematococcus</taxon>
    </lineage>
</organism>
<dbReference type="EMBL" id="BLLF01000815">
    <property type="protein sequence ID" value="GFH15174.1"/>
    <property type="molecule type" value="Genomic_DNA"/>
</dbReference>